<reference evidence="2 3" key="1">
    <citation type="submission" date="2021-04" db="EMBL/GenBank/DDBJ databases">
        <authorList>
            <person name="Bliznina A."/>
        </authorList>
    </citation>
    <scope>NUCLEOTIDE SEQUENCE [LARGE SCALE GENOMIC DNA]</scope>
</reference>
<evidence type="ECO:0000256" key="1">
    <source>
        <dbReference type="SAM" id="Coils"/>
    </source>
</evidence>
<organism evidence="2 3">
    <name type="scientific">Oikopleura dioica</name>
    <name type="common">Tunicate</name>
    <dbReference type="NCBI Taxonomy" id="34765"/>
    <lineage>
        <taxon>Eukaryota</taxon>
        <taxon>Metazoa</taxon>
        <taxon>Chordata</taxon>
        <taxon>Tunicata</taxon>
        <taxon>Appendicularia</taxon>
        <taxon>Copelata</taxon>
        <taxon>Oikopleuridae</taxon>
        <taxon>Oikopleura</taxon>
    </lineage>
</organism>
<protein>
    <submittedName>
        <fullName evidence="2">Oidioi.mRNA.OKI2018_I69.chr2.g4365.t1.cds</fullName>
    </submittedName>
</protein>
<keyword evidence="3" id="KW-1185">Reference proteome</keyword>
<gene>
    <name evidence="2" type="ORF">OKIOD_LOCUS13130</name>
</gene>
<keyword evidence="1" id="KW-0175">Coiled coil</keyword>
<proteinExistence type="predicted"/>
<name>A0ABN7T1D5_OIKDI</name>
<sequence length="233" mass="28257">MGPLQFIKQCEWTYAGEPCENHSEFFYDNFDWECNPMVQTCADGQYEVYKEPEVTSNELEKKENLEAWTLETTVEEPEKSESWLESRPEMQDWPVQRLLRWANRKKTRKHISSEEKKVVERIFERYGYLEKEDNQMLNDVAPVRTESIFDQFETEENENFDLGARLKEEVREVVESVSNYYFLHQKEEKDDLAVIMRLQAKVFRLREQLRTSQRKNHQLEEKLSQYEDHYFPK</sequence>
<dbReference type="Proteomes" id="UP001158576">
    <property type="component" value="Chromosome 2"/>
</dbReference>
<feature type="coiled-coil region" evidence="1">
    <location>
        <begin position="195"/>
        <end position="229"/>
    </location>
</feature>
<accession>A0ABN7T1D5</accession>
<evidence type="ECO:0000313" key="3">
    <source>
        <dbReference type="Proteomes" id="UP001158576"/>
    </source>
</evidence>
<dbReference type="EMBL" id="OU015567">
    <property type="protein sequence ID" value="CAG5109892.1"/>
    <property type="molecule type" value="Genomic_DNA"/>
</dbReference>
<evidence type="ECO:0000313" key="2">
    <source>
        <dbReference type="EMBL" id="CAG5109892.1"/>
    </source>
</evidence>